<dbReference type="Gene3D" id="1.10.287.950">
    <property type="entry name" value="Methyl-accepting chemotaxis protein"/>
    <property type="match status" value="1"/>
</dbReference>
<dbReference type="Proteomes" id="UP000663831">
    <property type="component" value="Unassembled WGS sequence"/>
</dbReference>
<evidence type="ECO:0000313" key="1">
    <source>
        <dbReference type="EMBL" id="CAE6540898.1"/>
    </source>
</evidence>
<sequence length="469" mass="52217">MTHGVPQDAELIGIHSVIYAANRVSGVPGMHDPCLFMKLSDHLFSVQMARYRSKYSLITFPSNATYTPPTLPAHVAVQLEAVVGGPSDEEIMKVQDAMRAYQNISSVPSMFDSRVHMELSQHLFDIQMARHMRVASEIQPSLEPQARAGLEILIPMEIPLNTAEEIPSATNNAGTGGNAAGIHQPPLLTAGFDVRDLMERSNQIAERFNHALDQFTQIAGRTYASPEQSDNLSQRFNQLLERFDQIIGQSNRSAQQTNQLAEHSNQLNERSNRLFEQLLPTLDQPNQFGERMTSLLDGFNQHLQRSNGLSEKSNNISDQLNQLTERSNQLSKQASEPLERLEGVMKNINRVLVGIQHAIVRNHKGNSLHALDCLVNEAGEVPEVSKLTGNTSFGWFIGTQTQEISNHVPVLINGIAQDLYIGKHWIGNLLRYYGIGDEYLTHKASHTLKDGVEAAARDRLREYLSSCLG</sequence>
<proteinExistence type="predicted"/>
<dbReference type="AlphaFoldDB" id="A0A8H3DP99"/>
<dbReference type="SUPFAM" id="SSF58104">
    <property type="entry name" value="Methyl-accepting chemotaxis protein (MCP) signaling domain"/>
    <property type="match status" value="1"/>
</dbReference>
<comment type="caution">
    <text evidence="1">The sequence shown here is derived from an EMBL/GenBank/DDBJ whole genome shotgun (WGS) entry which is preliminary data.</text>
</comment>
<evidence type="ECO:0000313" key="2">
    <source>
        <dbReference type="Proteomes" id="UP000663831"/>
    </source>
</evidence>
<organism evidence="1 2">
    <name type="scientific">Rhizoctonia solani</name>
    <dbReference type="NCBI Taxonomy" id="456999"/>
    <lineage>
        <taxon>Eukaryota</taxon>
        <taxon>Fungi</taxon>
        <taxon>Dikarya</taxon>
        <taxon>Basidiomycota</taxon>
        <taxon>Agaricomycotina</taxon>
        <taxon>Agaricomycetes</taxon>
        <taxon>Cantharellales</taxon>
        <taxon>Ceratobasidiaceae</taxon>
        <taxon>Rhizoctonia</taxon>
    </lineage>
</organism>
<name>A0A8H3DP99_9AGAM</name>
<evidence type="ECO:0008006" key="3">
    <source>
        <dbReference type="Google" id="ProtNLM"/>
    </source>
</evidence>
<dbReference type="EMBL" id="CAJMWV010010083">
    <property type="protein sequence ID" value="CAE6540898.1"/>
    <property type="molecule type" value="Genomic_DNA"/>
</dbReference>
<reference evidence="1" key="1">
    <citation type="submission" date="2021-01" db="EMBL/GenBank/DDBJ databases">
        <authorList>
            <person name="Kaushik A."/>
        </authorList>
    </citation>
    <scope>NUCLEOTIDE SEQUENCE</scope>
    <source>
        <strain evidence="1">AG3-1AP</strain>
    </source>
</reference>
<protein>
    <recommendedName>
        <fullName evidence="3">Laminin domain protein</fullName>
    </recommendedName>
</protein>
<accession>A0A8H3DP99</accession>
<gene>
    <name evidence="1" type="ORF">RDB_LOCUS175753</name>
</gene>